<sequence>MPPLGGSVSTARSVFWGLRDFQLWPPNFETDVEKEGLIGRLYRASITTRNLYSINNRHSVCLQKAKSTEIRPLYADNLPSAFLLCTKPLADIVCLASPLYYPKRELINMAQRGFFPLPLLIARSNRDACCRRGGLTFLICSPESVAASSAAPLPMPPLGGSVSTARSVFWGLRDFQLWPPNFETDVWEKRVNRETL</sequence>
<protein>
    <submittedName>
        <fullName evidence="1">Uncharacterized protein</fullName>
    </submittedName>
</protein>
<name>A0AAV4U8Z4_CAEEX</name>
<organism evidence="1 2">
    <name type="scientific">Caerostris extrusa</name>
    <name type="common">Bark spider</name>
    <name type="synonym">Caerostris bankana</name>
    <dbReference type="NCBI Taxonomy" id="172846"/>
    <lineage>
        <taxon>Eukaryota</taxon>
        <taxon>Metazoa</taxon>
        <taxon>Ecdysozoa</taxon>
        <taxon>Arthropoda</taxon>
        <taxon>Chelicerata</taxon>
        <taxon>Arachnida</taxon>
        <taxon>Araneae</taxon>
        <taxon>Araneomorphae</taxon>
        <taxon>Entelegynae</taxon>
        <taxon>Araneoidea</taxon>
        <taxon>Araneidae</taxon>
        <taxon>Caerostris</taxon>
    </lineage>
</organism>
<evidence type="ECO:0000313" key="2">
    <source>
        <dbReference type="Proteomes" id="UP001054945"/>
    </source>
</evidence>
<dbReference type="EMBL" id="BPLR01012487">
    <property type="protein sequence ID" value="GIY54236.1"/>
    <property type="molecule type" value="Genomic_DNA"/>
</dbReference>
<keyword evidence="2" id="KW-1185">Reference proteome</keyword>
<evidence type="ECO:0000313" key="1">
    <source>
        <dbReference type="EMBL" id="GIY54236.1"/>
    </source>
</evidence>
<gene>
    <name evidence="1" type="ORF">CEXT_294301</name>
</gene>
<reference evidence="1 2" key="1">
    <citation type="submission" date="2021-06" db="EMBL/GenBank/DDBJ databases">
        <title>Caerostris extrusa draft genome.</title>
        <authorList>
            <person name="Kono N."/>
            <person name="Arakawa K."/>
        </authorList>
    </citation>
    <scope>NUCLEOTIDE SEQUENCE [LARGE SCALE GENOMIC DNA]</scope>
</reference>
<proteinExistence type="predicted"/>
<dbReference type="AlphaFoldDB" id="A0AAV4U8Z4"/>
<comment type="caution">
    <text evidence="1">The sequence shown here is derived from an EMBL/GenBank/DDBJ whole genome shotgun (WGS) entry which is preliminary data.</text>
</comment>
<accession>A0AAV4U8Z4</accession>
<dbReference type="Proteomes" id="UP001054945">
    <property type="component" value="Unassembled WGS sequence"/>
</dbReference>